<gene>
    <name evidence="1" type="ORF">TMSB3V08_LOCUS243</name>
</gene>
<reference evidence="1" key="1">
    <citation type="submission" date="2020-11" db="EMBL/GenBank/DDBJ databases">
        <authorList>
            <person name="Tran Van P."/>
        </authorList>
    </citation>
    <scope>NUCLEOTIDE SEQUENCE</scope>
</reference>
<dbReference type="AlphaFoldDB" id="A0A7R9HIC7"/>
<protein>
    <submittedName>
        <fullName evidence="1">Uncharacterized protein</fullName>
    </submittedName>
</protein>
<sequence length="110" mass="12086">MAQLIRDIIHGYHDVMDNKSDKCDSNRSHDLIDEYVKVDLLLTPGRNSNPDIPIPDRPDKTSMTTGVHHVASYGCELVVFGSDCGCLYGVWGHGCSPPRAAATLQHVIIL</sequence>
<organism evidence="1">
    <name type="scientific">Timema monikensis</name>
    <dbReference type="NCBI Taxonomy" id="170555"/>
    <lineage>
        <taxon>Eukaryota</taxon>
        <taxon>Metazoa</taxon>
        <taxon>Ecdysozoa</taxon>
        <taxon>Arthropoda</taxon>
        <taxon>Hexapoda</taxon>
        <taxon>Insecta</taxon>
        <taxon>Pterygota</taxon>
        <taxon>Neoptera</taxon>
        <taxon>Polyneoptera</taxon>
        <taxon>Phasmatodea</taxon>
        <taxon>Timematodea</taxon>
        <taxon>Timematoidea</taxon>
        <taxon>Timematidae</taxon>
        <taxon>Timema</taxon>
    </lineage>
</organism>
<proteinExistence type="predicted"/>
<evidence type="ECO:0000313" key="1">
    <source>
        <dbReference type="EMBL" id="CAD7423252.1"/>
    </source>
</evidence>
<name>A0A7R9HIC7_9NEOP</name>
<accession>A0A7R9HIC7</accession>
<dbReference type="EMBL" id="OB792658">
    <property type="protein sequence ID" value="CAD7423252.1"/>
    <property type="molecule type" value="Genomic_DNA"/>
</dbReference>